<feature type="domain" description="Ribonucleotide reductase large subunit C-terminal" evidence="2">
    <location>
        <begin position="237"/>
        <end position="419"/>
    </location>
</feature>
<evidence type="ECO:0000313" key="6">
    <source>
        <dbReference type="Proteomes" id="UP000321621"/>
    </source>
</evidence>
<dbReference type="EMBL" id="QXFI01000021">
    <property type="protein sequence ID" value="RIV44943.1"/>
    <property type="molecule type" value="Genomic_DNA"/>
</dbReference>
<dbReference type="InterPro" id="IPR000788">
    <property type="entry name" value="RNR_lg_C"/>
</dbReference>
<sequence length="596" mass="67892">MENKTNVPHITDQKIDKTQDLINARKDALAKIKAKEEQGGFEWLNEYSRQFLASGYLTEGVTPEQRIREIGNRAEQILQMPGYSDKFYNYMSEGYFSLASPVWSNFGKRRGLPISCFGSHIDDDMGNILYTQSEVGMMSKLGGGTSGYFGKIRHRGAPVKNNGQASGAVHIMQLFESMVDVVSQGSVRRGRFSPYLPIDHKDILEFLEIGTEGNPIQQLTHGVTVTNQWMEEMIAGDVDKRTVWAKVLQRRGEMGYPYVFFSDNANNGAVDVYKDKDHRIHASNLCTEIMLPSNDNWSFVCVLSSINVLHYDKWKNTDAVETMVYFLDAVITEFVEKLEAYRDSSDRDDRQTFLFMERAYNFAKENRALGLGVLGWHSLLQSKRLAFDSQDAYNLNSEIFRTIKERSYKASGELAERFGEPEVLKGYGRRNATLNAIAPTTSSAFILGQVSQGIEPIWSNCYVKDIAKIKVTIKNPYLMDLLEEKGQNTNEVWKSIRDMDGSVQHLDFLTEEEKAVFKTYSELDQLDIIYQAANRQNHIDQGQSVNIIVHPEMPTKEINKIHVTAWKLGLKSLYYQHSMNAAQKFKQKKECTSCEA</sequence>
<dbReference type="GO" id="GO:0005524">
    <property type="term" value="F:ATP binding"/>
    <property type="evidence" value="ECO:0007669"/>
    <property type="project" value="TreeGrafter"/>
</dbReference>
<dbReference type="OrthoDB" id="9762933at2"/>
<evidence type="ECO:0000313" key="3">
    <source>
        <dbReference type="EMBL" id="RIV44943.1"/>
    </source>
</evidence>
<evidence type="ECO:0000256" key="1">
    <source>
        <dbReference type="ARBA" id="ARBA00010406"/>
    </source>
</evidence>
<dbReference type="Proteomes" id="UP000266691">
    <property type="component" value="Unassembled WGS sequence"/>
</dbReference>
<dbReference type="AlphaFoldDB" id="A0A3A1NKJ5"/>
<dbReference type="InterPro" id="IPR013350">
    <property type="entry name" value="RNR_alpha"/>
</dbReference>
<dbReference type="Proteomes" id="UP000321621">
    <property type="component" value="Unassembled WGS sequence"/>
</dbReference>
<dbReference type="PANTHER" id="PTHR11573">
    <property type="entry name" value="RIBONUCLEOSIDE-DIPHOSPHATE REDUCTASE LARGE CHAIN"/>
    <property type="match status" value="1"/>
</dbReference>
<feature type="domain" description="Ribonucleotide reductase large subunit C-terminal" evidence="2">
    <location>
        <begin position="115"/>
        <end position="234"/>
    </location>
</feature>
<evidence type="ECO:0000259" key="2">
    <source>
        <dbReference type="Pfam" id="PF02867"/>
    </source>
</evidence>
<dbReference type="PANTHER" id="PTHR11573:SF6">
    <property type="entry name" value="RIBONUCLEOSIDE-DIPHOSPHATE REDUCTASE LARGE SUBUNIT"/>
    <property type="match status" value="1"/>
</dbReference>
<keyword evidence="3" id="KW-0560">Oxidoreductase</keyword>
<keyword evidence="6" id="KW-1185">Reference proteome</keyword>
<evidence type="ECO:0000313" key="5">
    <source>
        <dbReference type="Proteomes" id="UP000266691"/>
    </source>
</evidence>
<dbReference type="NCBIfam" id="NF006577">
    <property type="entry name" value="PRK09102.1"/>
    <property type="match status" value="1"/>
</dbReference>
<dbReference type="EC" id="1.17.4.1" evidence="3"/>
<dbReference type="RefSeq" id="WP_119647194.1">
    <property type="nucleotide sequence ID" value="NZ_QXFI01000021.1"/>
</dbReference>
<evidence type="ECO:0000313" key="4">
    <source>
        <dbReference type="EMBL" id="TXJ95854.1"/>
    </source>
</evidence>
<reference evidence="4 6" key="2">
    <citation type="submission" date="2019-07" db="EMBL/GenBank/DDBJ databases">
        <title>Draft genome of two Muricauda strains isolated from deep sea.</title>
        <authorList>
            <person name="Sun C."/>
        </authorList>
    </citation>
    <scope>NUCLEOTIDE SEQUENCE [LARGE SCALE GENOMIC DNA]</scope>
    <source>
        <strain evidence="4 6">72</strain>
    </source>
</reference>
<dbReference type="EMBL" id="VNWK01000021">
    <property type="protein sequence ID" value="TXJ95854.1"/>
    <property type="molecule type" value="Genomic_DNA"/>
</dbReference>
<feature type="domain" description="Ribonucleotide reductase large subunit C-terminal" evidence="2">
    <location>
        <begin position="424"/>
        <end position="575"/>
    </location>
</feature>
<protein>
    <submittedName>
        <fullName evidence="3">Ribonucleoside-diphosphate reductase subunit alpha</fullName>
        <ecNumber evidence="3">1.17.4.1</ecNumber>
    </submittedName>
</protein>
<dbReference type="Gene3D" id="3.20.70.20">
    <property type="match status" value="1"/>
</dbReference>
<comment type="caution">
    <text evidence="3">The sequence shown here is derived from an EMBL/GenBank/DDBJ whole genome shotgun (WGS) entry which is preliminary data.</text>
</comment>
<dbReference type="SUPFAM" id="SSF51998">
    <property type="entry name" value="PFL-like glycyl radical enzymes"/>
    <property type="match status" value="1"/>
</dbReference>
<dbReference type="GO" id="GO:0005971">
    <property type="term" value="C:ribonucleoside-diphosphate reductase complex"/>
    <property type="evidence" value="ECO:0007669"/>
    <property type="project" value="TreeGrafter"/>
</dbReference>
<comment type="similarity">
    <text evidence="1">Belongs to the ribonucleoside diphosphate reductase large chain family.</text>
</comment>
<dbReference type="GO" id="GO:0009263">
    <property type="term" value="P:deoxyribonucleotide biosynthetic process"/>
    <property type="evidence" value="ECO:0007669"/>
    <property type="project" value="TreeGrafter"/>
</dbReference>
<dbReference type="Pfam" id="PF02867">
    <property type="entry name" value="Ribonuc_red_lgC"/>
    <property type="match status" value="3"/>
</dbReference>
<accession>A0A3A1NKJ5</accession>
<organism evidence="3 5">
    <name type="scientific">Flagellimonas pelagia</name>
    <dbReference type="NCBI Taxonomy" id="2306998"/>
    <lineage>
        <taxon>Bacteria</taxon>
        <taxon>Pseudomonadati</taxon>
        <taxon>Bacteroidota</taxon>
        <taxon>Flavobacteriia</taxon>
        <taxon>Flavobacteriales</taxon>
        <taxon>Flavobacteriaceae</taxon>
        <taxon>Flagellimonas</taxon>
    </lineage>
</organism>
<reference evidence="3 5" key="1">
    <citation type="submission" date="2018-08" db="EMBL/GenBank/DDBJ databases">
        <title>Proposal of Muricauda 72 sp.nov. and Muricauda NH166 sp.nov., isolated from seawater.</title>
        <authorList>
            <person name="Cheng H."/>
            <person name="Wu Y.-H."/>
            <person name="Guo L.-L."/>
            <person name="Xu X.-W."/>
        </authorList>
    </citation>
    <scope>NUCLEOTIDE SEQUENCE [LARGE SCALE GENOMIC DNA]</scope>
    <source>
        <strain evidence="3 5">72</strain>
    </source>
</reference>
<dbReference type="GO" id="GO:0004748">
    <property type="term" value="F:ribonucleoside-diphosphate reductase activity, thioredoxin disulfide as acceptor"/>
    <property type="evidence" value="ECO:0007669"/>
    <property type="project" value="UniProtKB-EC"/>
</dbReference>
<dbReference type="PRINTS" id="PR01183">
    <property type="entry name" value="RIBORDTASEM1"/>
</dbReference>
<proteinExistence type="inferred from homology"/>
<dbReference type="InterPro" id="IPR039718">
    <property type="entry name" value="Rrm1"/>
</dbReference>
<gene>
    <name evidence="3" type="ORF">D2V05_08265</name>
    <name evidence="4" type="ORF">FQ017_08190</name>
</gene>
<name>A0A3A1NKJ5_9FLAO</name>
<dbReference type="NCBIfam" id="TIGR02510">
    <property type="entry name" value="NrdE-prime"/>
    <property type="match status" value="1"/>
</dbReference>